<feature type="transmembrane region" description="Helical" evidence="8">
    <location>
        <begin position="309"/>
        <end position="329"/>
    </location>
</feature>
<dbReference type="EMBL" id="VLXZ01000006">
    <property type="protein sequence ID" value="TSB46346.1"/>
    <property type="molecule type" value="Genomic_DNA"/>
</dbReference>
<evidence type="ECO:0000256" key="8">
    <source>
        <dbReference type="SAM" id="Phobius"/>
    </source>
</evidence>
<evidence type="ECO:0000256" key="7">
    <source>
        <dbReference type="ARBA" id="ARBA00023136"/>
    </source>
</evidence>
<feature type="transmembrane region" description="Helical" evidence="8">
    <location>
        <begin position="375"/>
        <end position="393"/>
    </location>
</feature>
<evidence type="ECO:0000256" key="1">
    <source>
        <dbReference type="ARBA" id="ARBA00004651"/>
    </source>
</evidence>
<evidence type="ECO:0000313" key="9">
    <source>
        <dbReference type="EMBL" id="TSB46346.1"/>
    </source>
</evidence>
<feature type="transmembrane region" description="Helical" evidence="8">
    <location>
        <begin position="182"/>
        <end position="201"/>
    </location>
</feature>
<feature type="transmembrane region" description="Helical" evidence="8">
    <location>
        <begin position="341"/>
        <end position="363"/>
    </location>
</feature>
<dbReference type="PROSITE" id="PS01116">
    <property type="entry name" value="XANTH_URACIL_PERMASE"/>
    <property type="match status" value="1"/>
</dbReference>
<accession>A0A553ZY92</accession>
<feature type="transmembrane region" description="Helical" evidence="8">
    <location>
        <begin position="47"/>
        <end position="63"/>
    </location>
</feature>
<feature type="transmembrane region" description="Helical" evidence="8">
    <location>
        <begin position="94"/>
        <end position="112"/>
    </location>
</feature>
<gene>
    <name evidence="9" type="ORF">FN960_11085</name>
</gene>
<evidence type="ECO:0000256" key="2">
    <source>
        <dbReference type="ARBA" id="ARBA00008821"/>
    </source>
</evidence>
<comment type="caution">
    <text evidence="9">The sequence shown here is derived from an EMBL/GenBank/DDBJ whole genome shotgun (WGS) entry which is preliminary data.</text>
</comment>
<keyword evidence="10" id="KW-1185">Reference proteome</keyword>
<proteinExistence type="inferred from homology"/>
<feature type="transmembrane region" description="Helical" evidence="8">
    <location>
        <begin position="124"/>
        <end position="145"/>
    </location>
</feature>
<dbReference type="InterPro" id="IPR006042">
    <property type="entry name" value="Xan_ur_permease"/>
</dbReference>
<protein>
    <submittedName>
        <fullName evidence="9">Uracil permease</fullName>
    </submittedName>
</protein>
<dbReference type="InterPro" id="IPR006043">
    <property type="entry name" value="NCS2"/>
</dbReference>
<dbReference type="RefSeq" id="WP_143848793.1">
    <property type="nucleotide sequence ID" value="NZ_VLXZ01000006.1"/>
</dbReference>
<evidence type="ECO:0000256" key="6">
    <source>
        <dbReference type="ARBA" id="ARBA00022989"/>
    </source>
</evidence>
<evidence type="ECO:0000256" key="3">
    <source>
        <dbReference type="ARBA" id="ARBA00022448"/>
    </source>
</evidence>
<dbReference type="GO" id="GO:0042907">
    <property type="term" value="F:xanthine transmembrane transporter activity"/>
    <property type="evidence" value="ECO:0007669"/>
    <property type="project" value="TreeGrafter"/>
</dbReference>
<comment type="subcellular location">
    <subcellularLocation>
        <location evidence="1">Cell membrane</location>
        <topology evidence="1">Multi-pass membrane protein</topology>
    </subcellularLocation>
</comment>
<feature type="transmembrane region" description="Helical" evidence="8">
    <location>
        <begin position="399"/>
        <end position="416"/>
    </location>
</feature>
<feature type="transmembrane region" description="Helical" evidence="8">
    <location>
        <begin position="221"/>
        <end position="246"/>
    </location>
</feature>
<keyword evidence="6 8" id="KW-1133">Transmembrane helix</keyword>
<sequence length="442" mass="46396">MAVEHGKEVGIQEIPRADKWLLFSLQHLFAMFGATVLVPFLVDLSPATALLTSGLGTLAYLLVTKGQIPAYLGSSFAFIIPIQSAQMIDGTEGAMVGAFLAGVVYGIVALFIKAVGVNWLMKILPPIVVGPVIMVIGLSLAGSAVNQAMYLPGSEDYSVSYLMTALVTLGITIVATMFFRGFFGLVPILFGLIGGYTFAYFQGLVDTSGIAAAGWFTVPEMIVPFVTYTPSFSWSIAFIMVPVAVVTLSEHIGQQMVISKVAGRNFIKKPGLHRSILGDGVATVIAAGLGGPPNTTYGENIGVMTITRVFSVFVIGGAAVLAITFSFIGKISALISSIPSPVMGGVSILLFGIIASSGLRMLIDNNINIGEKRNLIISSVILVLGIGGAFVQVSESVQIPGMAVAAIVGIFLHLILPNKEHSYGASDMFTDMTTDVSGRSSK</sequence>
<keyword evidence="5 8" id="KW-0812">Transmembrane</keyword>
<dbReference type="GO" id="GO:0005886">
    <property type="term" value="C:plasma membrane"/>
    <property type="evidence" value="ECO:0007669"/>
    <property type="project" value="UniProtKB-SubCell"/>
</dbReference>
<evidence type="ECO:0000256" key="4">
    <source>
        <dbReference type="ARBA" id="ARBA00022475"/>
    </source>
</evidence>
<organism evidence="9 10">
    <name type="scientific">Alkalicoccobacillus porphyridii</name>
    <dbReference type="NCBI Taxonomy" id="2597270"/>
    <lineage>
        <taxon>Bacteria</taxon>
        <taxon>Bacillati</taxon>
        <taxon>Bacillota</taxon>
        <taxon>Bacilli</taxon>
        <taxon>Bacillales</taxon>
        <taxon>Bacillaceae</taxon>
        <taxon>Alkalicoccobacillus</taxon>
    </lineage>
</organism>
<dbReference type="Pfam" id="PF00860">
    <property type="entry name" value="Xan_ur_permease"/>
    <property type="match status" value="1"/>
</dbReference>
<feature type="transmembrane region" description="Helical" evidence="8">
    <location>
        <begin position="70"/>
        <end position="88"/>
    </location>
</feature>
<keyword evidence="3" id="KW-0813">Transport</keyword>
<keyword evidence="4" id="KW-1003">Cell membrane</keyword>
<evidence type="ECO:0000313" key="10">
    <source>
        <dbReference type="Proteomes" id="UP000318521"/>
    </source>
</evidence>
<dbReference type="NCBIfam" id="TIGR00801">
    <property type="entry name" value="ncs2"/>
    <property type="match status" value="1"/>
</dbReference>
<keyword evidence="7 8" id="KW-0472">Membrane</keyword>
<comment type="similarity">
    <text evidence="2">Belongs to the nucleobase:cation symporter-2 (NCS2) (TC 2.A.40) family.</text>
</comment>
<dbReference type="PANTHER" id="PTHR42810:SF4">
    <property type="entry name" value="URIC ACID TRANSPORTER UACT"/>
    <property type="match status" value="1"/>
</dbReference>
<feature type="transmembrane region" description="Helical" evidence="8">
    <location>
        <begin position="20"/>
        <end position="41"/>
    </location>
</feature>
<evidence type="ECO:0000256" key="5">
    <source>
        <dbReference type="ARBA" id="ARBA00022692"/>
    </source>
</evidence>
<name>A0A553ZY92_9BACI</name>
<dbReference type="AlphaFoldDB" id="A0A553ZY92"/>
<reference evidence="9 10" key="1">
    <citation type="submission" date="2019-07" db="EMBL/GenBank/DDBJ databases">
        <authorList>
            <person name="Park Y.J."/>
            <person name="Jeong S.E."/>
            <person name="Jung H.S."/>
        </authorList>
    </citation>
    <scope>NUCLEOTIDE SEQUENCE [LARGE SCALE GENOMIC DNA]</scope>
    <source>
        <strain evidence="10">P16(2019)</strain>
    </source>
</reference>
<dbReference type="Proteomes" id="UP000318521">
    <property type="component" value="Unassembled WGS sequence"/>
</dbReference>
<feature type="transmembrane region" description="Helical" evidence="8">
    <location>
        <begin position="157"/>
        <end position="175"/>
    </location>
</feature>
<dbReference type="PANTHER" id="PTHR42810">
    <property type="entry name" value="PURINE PERMEASE C1399.01C-RELATED"/>
    <property type="match status" value="1"/>
</dbReference>
<dbReference type="OrthoDB" id="9779092at2"/>